<dbReference type="InterPro" id="IPR025483">
    <property type="entry name" value="Lipase_euk"/>
</dbReference>
<feature type="active site" description="Charge relay system" evidence="7">
    <location>
        <position position="348"/>
    </location>
</feature>
<evidence type="ECO:0000259" key="9">
    <source>
        <dbReference type="Pfam" id="PF00561"/>
    </source>
</evidence>
<evidence type="ECO:0000256" key="2">
    <source>
        <dbReference type="ARBA" id="ARBA00022729"/>
    </source>
</evidence>
<keyword evidence="11" id="KW-1185">Reference proteome</keyword>
<evidence type="ECO:0000256" key="6">
    <source>
        <dbReference type="PIRNR" id="PIRNR000862"/>
    </source>
</evidence>
<dbReference type="InterPro" id="IPR000073">
    <property type="entry name" value="AB_hydrolase_1"/>
</dbReference>
<evidence type="ECO:0000313" key="11">
    <source>
        <dbReference type="Proteomes" id="UP001059596"/>
    </source>
</evidence>
<dbReference type="Pfam" id="PF00561">
    <property type="entry name" value="Abhydrolase_1"/>
    <property type="match status" value="1"/>
</dbReference>
<keyword evidence="2 8" id="KW-0732">Signal</keyword>
<dbReference type="Proteomes" id="UP001059596">
    <property type="component" value="Unassembled WGS sequence"/>
</dbReference>
<evidence type="ECO:0000256" key="7">
    <source>
        <dbReference type="PIRSR" id="PIRSR000862-1"/>
    </source>
</evidence>
<dbReference type="InterPro" id="IPR029058">
    <property type="entry name" value="AB_hydrolase_fold"/>
</dbReference>
<gene>
    <name evidence="10" type="ORF">M5D96_007382</name>
</gene>
<dbReference type="Gene3D" id="3.40.50.1820">
    <property type="entry name" value="alpha/beta hydrolase"/>
    <property type="match status" value="1"/>
</dbReference>
<feature type="active site" description="Nucleophile" evidence="7">
    <location>
        <position position="173"/>
    </location>
</feature>
<dbReference type="FunFam" id="3.40.50.1820:FF:000179">
    <property type="entry name" value="Lipase"/>
    <property type="match status" value="1"/>
</dbReference>
<dbReference type="SUPFAM" id="SSF53474">
    <property type="entry name" value="alpha/beta-Hydrolases"/>
    <property type="match status" value="1"/>
</dbReference>
<evidence type="ECO:0000256" key="8">
    <source>
        <dbReference type="SAM" id="SignalP"/>
    </source>
</evidence>
<protein>
    <recommendedName>
        <fullName evidence="6">Lipase</fullName>
    </recommendedName>
</protein>
<organism evidence="10 11">
    <name type="scientific">Drosophila gunungcola</name>
    <name type="common">fruit fly</name>
    <dbReference type="NCBI Taxonomy" id="103775"/>
    <lineage>
        <taxon>Eukaryota</taxon>
        <taxon>Metazoa</taxon>
        <taxon>Ecdysozoa</taxon>
        <taxon>Arthropoda</taxon>
        <taxon>Hexapoda</taxon>
        <taxon>Insecta</taxon>
        <taxon>Pterygota</taxon>
        <taxon>Neoptera</taxon>
        <taxon>Endopterygota</taxon>
        <taxon>Diptera</taxon>
        <taxon>Brachycera</taxon>
        <taxon>Muscomorpha</taxon>
        <taxon>Ephydroidea</taxon>
        <taxon>Drosophilidae</taxon>
        <taxon>Drosophila</taxon>
        <taxon>Sophophora</taxon>
    </lineage>
</organism>
<keyword evidence="3 6" id="KW-0442">Lipid degradation</keyword>
<evidence type="ECO:0000256" key="1">
    <source>
        <dbReference type="ARBA" id="ARBA00010701"/>
    </source>
</evidence>
<evidence type="ECO:0000313" key="10">
    <source>
        <dbReference type="EMBL" id="KAI8039957.1"/>
    </source>
</evidence>
<feature type="signal peptide" evidence="8">
    <location>
        <begin position="1"/>
        <end position="23"/>
    </location>
</feature>
<keyword evidence="4" id="KW-0443">Lipid metabolism</keyword>
<comment type="caution">
    <text evidence="10">The sequence shown here is derived from an EMBL/GenBank/DDBJ whole genome shotgun (WGS) entry which is preliminary data.</text>
</comment>
<sequence>MCSVGLVLCALVVVIGSIDLVGGQSSSSALIDSVCQAVQRQQLECQVHRLETADGYRLSVHRIPAPRSAQCIQPQQQLRPFLLMHGLLGSAGDFVAGGRGRSLALELHARCFDVWLGNARGTTHSRGHRSLATSDARFWQFSWHEIGIYDLPAIVDYVLARTHRRQLHYVGHSQGTTVLLVLLSQRPEYNARFANAALMAPVAFLKHLSSPPLRLLASDSSAVTLLLNKLGLHELLPATALTQVGGQFFCTASTPTYALCTLFTSLYVGFSDYPLDRNILPRILETTPAGISRGQLQHFGQLINSGKFQQYDYRSPRLNALRYGQSTPPSYKLANVRLELQIFHGNRDALSSRADVQRLVNELRNSNTQMYQVPGYNHVDFLFALSAPQLVYERIIQQAWQLDAQSVALSQ</sequence>
<dbReference type="PANTHER" id="PTHR11005">
    <property type="entry name" value="LYSOSOMAL ACID LIPASE-RELATED"/>
    <property type="match status" value="1"/>
</dbReference>
<feature type="domain" description="AB hydrolase-1" evidence="9">
    <location>
        <begin position="80"/>
        <end position="383"/>
    </location>
</feature>
<dbReference type="EMBL" id="JAMKOV010000005">
    <property type="protein sequence ID" value="KAI8039957.1"/>
    <property type="molecule type" value="Genomic_DNA"/>
</dbReference>
<evidence type="ECO:0000256" key="5">
    <source>
        <dbReference type="ARBA" id="ARBA00023180"/>
    </source>
</evidence>
<proteinExistence type="inferred from homology"/>
<feature type="active site" description="Charge relay system" evidence="7">
    <location>
        <position position="378"/>
    </location>
</feature>
<dbReference type="GO" id="GO:0016788">
    <property type="term" value="F:hydrolase activity, acting on ester bonds"/>
    <property type="evidence" value="ECO:0007669"/>
    <property type="project" value="InterPro"/>
</dbReference>
<keyword evidence="5" id="KW-0325">Glycoprotein</keyword>
<dbReference type="PIRSF" id="PIRSF000862">
    <property type="entry name" value="Steryl_ester_lip"/>
    <property type="match status" value="1"/>
</dbReference>
<feature type="chain" id="PRO_5040417265" description="Lipase" evidence="8">
    <location>
        <begin position="24"/>
        <end position="411"/>
    </location>
</feature>
<dbReference type="OrthoDB" id="9974421at2759"/>
<evidence type="ECO:0000256" key="3">
    <source>
        <dbReference type="ARBA" id="ARBA00022963"/>
    </source>
</evidence>
<dbReference type="GO" id="GO:0016042">
    <property type="term" value="P:lipid catabolic process"/>
    <property type="evidence" value="ECO:0007669"/>
    <property type="project" value="UniProtKB-KW"/>
</dbReference>
<evidence type="ECO:0000256" key="4">
    <source>
        <dbReference type="ARBA" id="ARBA00023098"/>
    </source>
</evidence>
<name>A0A9P9YN39_9MUSC</name>
<accession>A0A9P9YN39</accession>
<comment type="similarity">
    <text evidence="1 6">Belongs to the AB hydrolase superfamily. Lipase family.</text>
</comment>
<dbReference type="AlphaFoldDB" id="A0A9P9YN39"/>
<keyword evidence="6" id="KW-0378">Hydrolase</keyword>
<reference evidence="10" key="1">
    <citation type="journal article" date="2023" name="Genome Biol. Evol.">
        <title>Long-read-based Genome Assembly of Drosophila gunungcola Reveals Fewer Chemosensory Genes in Flower-breeding Species.</title>
        <authorList>
            <person name="Negi A."/>
            <person name="Liao B.Y."/>
            <person name="Yeh S.D."/>
        </authorList>
    </citation>
    <scope>NUCLEOTIDE SEQUENCE</scope>
    <source>
        <strain evidence="10">Sukarami</strain>
    </source>
</reference>